<dbReference type="EMBL" id="JANJQO010000163">
    <property type="protein sequence ID" value="KAJ2980931.1"/>
    <property type="molecule type" value="Genomic_DNA"/>
</dbReference>
<sequence length="384" mass="42356">MPQLSRVCILANAIAAAVLACASPQHHSPSLAQLALQKTLDDASPIFGDYNNVKSNTSTWMKAYPDHTPIVQMNLPGAHDAATWNYTLATQQSLLHDTNLVNISEVDPRVSRCQSRPMIDMLNDGLRVFDLRYAFDVTNSTLVFWHGMGLQSETASIDDVLFGYYQWLDDHPSEAVFLSLMYEGGTAPNAKDDAAVQTLLFNALTSPAAQKYILQTKDTFAAGLLHRGAAWHSLFAYTMDKQCKQTLKHSPNITLVFNNKTDGTAFIEDLFQPAIATTAPSELSLTLKFNATVAHLNLAASNQHPNSMFWCFASSTNLFHNPPITPQMQAIGNGTLIPEGVNQMLIPVFKQLAGKRLGIVMFDFYETPTNLISTFLEVNPPPRH</sequence>
<comment type="caution">
    <text evidence="1">The sequence shown here is derived from an EMBL/GenBank/DDBJ whole genome shotgun (WGS) entry which is preliminary data.</text>
</comment>
<accession>A0ACC1NQQ9</accession>
<evidence type="ECO:0000313" key="2">
    <source>
        <dbReference type="Proteomes" id="UP001143910"/>
    </source>
</evidence>
<dbReference type="Proteomes" id="UP001143910">
    <property type="component" value="Unassembled WGS sequence"/>
</dbReference>
<protein>
    <submittedName>
        <fullName evidence="1">Uncharacterized protein</fullName>
    </submittedName>
</protein>
<evidence type="ECO:0000313" key="1">
    <source>
        <dbReference type="EMBL" id="KAJ2980931.1"/>
    </source>
</evidence>
<organism evidence="1 2">
    <name type="scientific">Zarea fungicola</name>
    <dbReference type="NCBI Taxonomy" id="93591"/>
    <lineage>
        <taxon>Eukaryota</taxon>
        <taxon>Fungi</taxon>
        <taxon>Dikarya</taxon>
        <taxon>Ascomycota</taxon>
        <taxon>Pezizomycotina</taxon>
        <taxon>Sordariomycetes</taxon>
        <taxon>Hypocreomycetidae</taxon>
        <taxon>Hypocreales</taxon>
        <taxon>Cordycipitaceae</taxon>
        <taxon>Zarea</taxon>
    </lineage>
</organism>
<name>A0ACC1NQQ9_9HYPO</name>
<proteinExistence type="predicted"/>
<keyword evidence="2" id="KW-1185">Reference proteome</keyword>
<reference evidence="1" key="1">
    <citation type="submission" date="2022-08" db="EMBL/GenBank/DDBJ databases">
        <title>Genome Sequence of Lecanicillium fungicola.</title>
        <authorList>
            <person name="Buettner E."/>
        </authorList>
    </citation>
    <scope>NUCLEOTIDE SEQUENCE</scope>
    <source>
        <strain evidence="1">Babe33</strain>
    </source>
</reference>
<gene>
    <name evidence="1" type="ORF">NQ176_g2339</name>
</gene>